<evidence type="ECO:0000256" key="3">
    <source>
        <dbReference type="ARBA" id="ARBA00022692"/>
    </source>
</evidence>
<evidence type="ECO:0000256" key="5">
    <source>
        <dbReference type="ARBA" id="ARBA00023136"/>
    </source>
</evidence>
<name>A0A6A8A797_9HYPH</name>
<evidence type="ECO:0000256" key="6">
    <source>
        <dbReference type="SAM" id="Phobius"/>
    </source>
</evidence>
<dbReference type="InterPro" id="IPR001123">
    <property type="entry name" value="LeuE-type"/>
</dbReference>
<keyword evidence="8" id="KW-1185">Reference proteome</keyword>
<evidence type="ECO:0000256" key="1">
    <source>
        <dbReference type="ARBA" id="ARBA00004651"/>
    </source>
</evidence>
<dbReference type="PANTHER" id="PTHR30086:SF20">
    <property type="entry name" value="ARGININE EXPORTER PROTEIN ARGO-RELATED"/>
    <property type="match status" value="1"/>
</dbReference>
<dbReference type="Proteomes" id="UP000435138">
    <property type="component" value="Unassembled WGS sequence"/>
</dbReference>
<evidence type="ECO:0000313" key="7">
    <source>
        <dbReference type="EMBL" id="MQY47175.1"/>
    </source>
</evidence>
<dbReference type="GO" id="GO:0005886">
    <property type="term" value="C:plasma membrane"/>
    <property type="evidence" value="ECO:0007669"/>
    <property type="project" value="UniProtKB-SubCell"/>
</dbReference>
<accession>A0A6A8A797</accession>
<evidence type="ECO:0000313" key="8">
    <source>
        <dbReference type="Proteomes" id="UP000435138"/>
    </source>
</evidence>
<protein>
    <submittedName>
        <fullName evidence="7">LysE family translocator</fullName>
    </submittedName>
</protein>
<keyword evidence="2" id="KW-1003">Cell membrane</keyword>
<feature type="transmembrane region" description="Helical" evidence="6">
    <location>
        <begin position="6"/>
        <end position="28"/>
    </location>
</feature>
<dbReference type="GO" id="GO:0015171">
    <property type="term" value="F:amino acid transmembrane transporter activity"/>
    <property type="evidence" value="ECO:0007669"/>
    <property type="project" value="TreeGrafter"/>
</dbReference>
<gene>
    <name evidence="7" type="ORF">GAO09_14135</name>
</gene>
<keyword evidence="3 6" id="KW-0812">Transmembrane</keyword>
<evidence type="ECO:0000256" key="2">
    <source>
        <dbReference type="ARBA" id="ARBA00022475"/>
    </source>
</evidence>
<dbReference type="EMBL" id="WIXI01000044">
    <property type="protein sequence ID" value="MQY47175.1"/>
    <property type="molecule type" value="Genomic_DNA"/>
</dbReference>
<organism evidence="7 8">
    <name type="scientific">Endobacterium cereale</name>
    <dbReference type="NCBI Taxonomy" id="2663029"/>
    <lineage>
        <taxon>Bacteria</taxon>
        <taxon>Pseudomonadati</taxon>
        <taxon>Pseudomonadota</taxon>
        <taxon>Alphaproteobacteria</taxon>
        <taxon>Hyphomicrobiales</taxon>
        <taxon>Rhizobiaceae</taxon>
        <taxon>Endobacterium</taxon>
    </lineage>
</organism>
<keyword evidence="4 6" id="KW-1133">Transmembrane helix</keyword>
<feature type="transmembrane region" description="Helical" evidence="6">
    <location>
        <begin position="74"/>
        <end position="92"/>
    </location>
</feature>
<evidence type="ECO:0000256" key="4">
    <source>
        <dbReference type="ARBA" id="ARBA00022989"/>
    </source>
</evidence>
<comment type="subcellular location">
    <subcellularLocation>
        <location evidence="1">Cell membrane</location>
        <topology evidence="1">Multi-pass membrane protein</topology>
    </subcellularLocation>
</comment>
<dbReference type="Pfam" id="PF01810">
    <property type="entry name" value="LysE"/>
    <property type="match status" value="1"/>
</dbReference>
<proteinExistence type="predicted"/>
<feature type="transmembrane region" description="Helical" evidence="6">
    <location>
        <begin position="40"/>
        <end position="68"/>
    </location>
</feature>
<dbReference type="PANTHER" id="PTHR30086">
    <property type="entry name" value="ARGININE EXPORTER PROTEIN ARGO"/>
    <property type="match status" value="1"/>
</dbReference>
<feature type="transmembrane region" description="Helical" evidence="6">
    <location>
        <begin position="113"/>
        <end position="135"/>
    </location>
</feature>
<dbReference type="AlphaFoldDB" id="A0A6A8A797"/>
<keyword evidence="5 6" id="KW-0472">Membrane</keyword>
<sequence length="210" mass="23042">MSSDTMLVFAAASLFLVILPGPLADLTARYTLSRGRLTGLLTVAAIALGLVAAMTVASMPVVAIARYLPHLFELVSWIGLTYLMLHVLWTLQHPARGYLAHNDNLPERQPVRIFLHIFRLAAVKPRSILAFIALLPQAFDPHGSLSLQLVEMDGVFLSTALVGGLMNVVLAGRRLKRLEKLGLKNPASRKPRTRFISRRAVTAGYRRIAA</sequence>
<dbReference type="RefSeq" id="WP_153354657.1">
    <property type="nucleotide sequence ID" value="NZ_WIXI01000044.1"/>
</dbReference>
<reference evidence="7 8" key="1">
    <citation type="submission" date="2019-11" db="EMBL/GenBank/DDBJ databases">
        <title>Genome analysis of Rhizobacterium cereale a novel genus and species isolated from maize roots in North Spain.</title>
        <authorList>
            <person name="Menendez E."/>
            <person name="Flores-Felix J.D."/>
            <person name="Ramirez-Bahena M.-H."/>
            <person name="Igual J.M."/>
            <person name="Garcia-Fraile P."/>
            <person name="Peix A."/>
            <person name="Velazquez E."/>
        </authorList>
    </citation>
    <scope>NUCLEOTIDE SEQUENCE [LARGE SCALE GENOMIC DNA]</scope>
    <source>
        <strain evidence="7 8">RZME27</strain>
    </source>
</reference>
<comment type="caution">
    <text evidence="7">The sequence shown here is derived from an EMBL/GenBank/DDBJ whole genome shotgun (WGS) entry which is preliminary data.</text>
</comment>
<feature type="transmembrane region" description="Helical" evidence="6">
    <location>
        <begin position="155"/>
        <end position="172"/>
    </location>
</feature>